<gene>
    <name evidence="1" type="ORF">PBLR_15337</name>
</gene>
<organism evidence="1 2">
    <name type="scientific">Paenibacillus alvei</name>
    <name type="common">Bacillus alvei</name>
    <dbReference type="NCBI Taxonomy" id="44250"/>
    <lineage>
        <taxon>Bacteria</taxon>
        <taxon>Bacillati</taxon>
        <taxon>Bacillota</taxon>
        <taxon>Bacilli</taxon>
        <taxon>Bacillales</taxon>
        <taxon>Paenibacillaceae</taxon>
        <taxon>Paenibacillus</taxon>
    </lineage>
</organism>
<evidence type="ECO:0000313" key="1">
    <source>
        <dbReference type="EMBL" id="SYX86911.1"/>
    </source>
</evidence>
<evidence type="ECO:0000313" key="2">
    <source>
        <dbReference type="Proteomes" id="UP000304148"/>
    </source>
</evidence>
<protein>
    <submittedName>
        <fullName evidence="1">Uncharacterized protein</fullName>
    </submittedName>
</protein>
<accession>A0A383RJP4</accession>
<dbReference type="EMBL" id="LS992241">
    <property type="protein sequence ID" value="SYX86911.1"/>
    <property type="molecule type" value="Genomic_DNA"/>
</dbReference>
<dbReference type="Proteomes" id="UP000304148">
    <property type="component" value="Chromosome"/>
</dbReference>
<reference evidence="2" key="1">
    <citation type="submission" date="2018-08" db="EMBL/GenBank/DDBJ databases">
        <authorList>
            <person name="Chevrot R."/>
        </authorList>
    </citation>
    <scope>NUCLEOTIDE SEQUENCE [LARGE SCALE GENOMIC DNA]</scope>
</reference>
<dbReference type="AlphaFoldDB" id="A0A383RJP4"/>
<sequence length="59" mass="6516">MLRHATFAFFADSPVKLNRIISNGKFLLYNSKEMEQLGYSSGGSMELFTGTPSDGIQIV</sequence>
<name>A0A383RJP4_PAEAL</name>
<proteinExistence type="predicted"/>